<comment type="subcellular location">
    <subcellularLocation>
        <location evidence="1">Cell membrane</location>
        <topology evidence="1">Multi-pass membrane protein</topology>
    </subcellularLocation>
</comment>
<evidence type="ECO:0000256" key="4">
    <source>
        <dbReference type="ARBA" id="ARBA00022989"/>
    </source>
</evidence>
<dbReference type="RefSeq" id="WP_205132957.1">
    <property type="nucleotide sequence ID" value="NZ_JACSNT010000003.1"/>
</dbReference>
<dbReference type="PANTHER" id="PTHR33545:SF5">
    <property type="entry name" value="UPF0750 MEMBRANE PROTEIN YITT"/>
    <property type="match status" value="1"/>
</dbReference>
<keyword evidence="9" id="KW-1185">Reference proteome</keyword>
<feature type="transmembrane region" description="Helical" evidence="6">
    <location>
        <begin position="153"/>
        <end position="172"/>
    </location>
</feature>
<name>A0ABS2G832_9FIRM</name>
<feature type="transmembrane region" description="Helical" evidence="6">
    <location>
        <begin position="112"/>
        <end position="132"/>
    </location>
</feature>
<organism evidence="8 9">
    <name type="scientific">Anaerotignum lactatifermentans</name>
    <dbReference type="NCBI Taxonomy" id="160404"/>
    <lineage>
        <taxon>Bacteria</taxon>
        <taxon>Bacillati</taxon>
        <taxon>Bacillota</taxon>
        <taxon>Clostridia</taxon>
        <taxon>Lachnospirales</taxon>
        <taxon>Anaerotignaceae</taxon>
        <taxon>Anaerotignum</taxon>
    </lineage>
</organism>
<reference evidence="8 9" key="1">
    <citation type="journal article" date="2021" name="Sci. Rep.">
        <title>The distribution of antibiotic resistance genes in chicken gut microbiota commensals.</title>
        <authorList>
            <person name="Juricova H."/>
            <person name="Matiasovicova J."/>
            <person name="Kubasova T."/>
            <person name="Cejkova D."/>
            <person name="Rychlik I."/>
        </authorList>
    </citation>
    <scope>NUCLEOTIDE SEQUENCE [LARGE SCALE GENOMIC DNA]</scope>
    <source>
        <strain evidence="8 9">An431b</strain>
    </source>
</reference>
<dbReference type="Pfam" id="PF10035">
    <property type="entry name" value="DUF2179"/>
    <property type="match status" value="1"/>
</dbReference>
<accession>A0ABS2G832</accession>
<dbReference type="InterPro" id="IPR003740">
    <property type="entry name" value="YitT"/>
</dbReference>
<feature type="transmembrane region" description="Helical" evidence="6">
    <location>
        <begin position="51"/>
        <end position="74"/>
    </location>
</feature>
<gene>
    <name evidence="8" type="ORF">H9X83_02530</name>
</gene>
<evidence type="ECO:0000256" key="1">
    <source>
        <dbReference type="ARBA" id="ARBA00004651"/>
    </source>
</evidence>
<evidence type="ECO:0000313" key="9">
    <source>
        <dbReference type="Proteomes" id="UP000729290"/>
    </source>
</evidence>
<dbReference type="PANTHER" id="PTHR33545">
    <property type="entry name" value="UPF0750 MEMBRANE PROTEIN YITT-RELATED"/>
    <property type="match status" value="1"/>
</dbReference>
<dbReference type="Pfam" id="PF02588">
    <property type="entry name" value="YitT_membrane"/>
    <property type="match status" value="1"/>
</dbReference>
<keyword evidence="4 6" id="KW-1133">Transmembrane helix</keyword>
<evidence type="ECO:0000256" key="5">
    <source>
        <dbReference type="ARBA" id="ARBA00023136"/>
    </source>
</evidence>
<feature type="transmembrane region" description="Helical" evidence="6">
    <location>
        <begin position="178"/>
        <end position="195"/>
    </location>
</feature>
<dbReference type="InterPro" id="IPR051461">
    <property type="entry name" value="UPF0750_membrane"/>
</dbReference>
<dbReference type="Proteomes" id="UP000729290">
    <property type="component" value="Unassembled WGS sequence"/>
</dbReference>
<evidence type="ECO:0000256" key="3">
    <source>
        <dbReference type="ARBA" id="ARBA00022692"/>
    </source>
</evidence>
<comment type="caution">
    <text evidence="8">The sequence shown here is derived from an EMBL/GenBank/DDBJ whole genome shotgun (WGS) entry which is preliminary data.</text>
</comment>
<keyword evidence="3 6" id="KW-0812">Transmembrane</keyword>
<evidence type="ECO:0000259" key="7">
    <source>
        <dbReference type="Pfam" id="PF10035"/>
    </source>
</evidence>
<feature type="domain" description="DUF2179" evidence="7">
    <location>
        <begin position="236"/>
        <end position="278"/>
    </location>
</feature>
<sequence>MSKEQRGMSWQLPAGAALLALGIQNFMEPAHLVAGGISGLGIILDDAVKNLGGPGVPLWLVNVVCNLPLFAAAWRKMGRQFVGRTILTSLLFSLMLFLASFLPVYYGDLLLAAVYGGAIAGAGLGLVLRGGATTGGVDLAATLLHRKWQHRSVSSMVFFMDAAIILLGTVSFGVEHTLYAILAVYVMEKLIAWVLEGAGAAKMGWIISHRSREICRALEEETGGRKMAFYGGQKWTPEGEEVLFCVFSQKEIGTVKSIIMNIDREACFLVADIREVLGDELGDK</sequence>
<dbReference type="InterPro" id="IPR019264">
    <property type="entry name" value="DUF2179"/>
</dbReference>
<keyword evidence="2" id="KW-1003">Cell membrane</keyword>
<dbReference type="InterPro" id="IPR015867">
    <property type="entry name" value="N-reg_PII/ATP_PRibTrfase_C"/>
</dbReference>
<evidence type="ECO:0000313" key="8">
    <source>
        <dbReference type="EMBL" id="MBM6877037.1"/>
    </source>
</evidence>
<proteinExistence type="predicted"/>
<dbReference type="PIRSF" id="PIRSF006483">
    <property type="entry name" value="Membrane_protein_YitT"/>
    <property type="match status" value="1"/>
</dbReference>
<keyword evidence="5 6" id="KW-0472">Membrane</keyword>
<dbReference type="Gene3D" id="3.30.70.120">
    <property type="match status" value="1"/>
</dbReference>
<dbReference type="EMBL" id="JACSNV010000003">
    <property type="protein sequence ID" value="MBM6877037.1"/>
    <property type="molecule type" value="Genomic_DNA"/>
</dbReference>
<evidence type="ECO:0000256" key="6">
    <source>
        <dbReference type="SAM" id="Phobius"/>
    </source>
</evidence>
<feature type="transmembrane region" description="Helical" evidence="6">
    <location>
        <begin position="86"/>
        <end position="106"/>
    </location>
</feature>
<protein>
    <submittedName>
        <fullName evidence="8">YitT family protein</fullName>
    </submittedName>
</protein>
<evidence type="ECO:0000256" key="2">
    <source>
        <dbReference type="ARBA" id="ARBA00022475"/>
    </source>
</evidence>